<dbReference type="PROSITE" id="PS52004">
    <property type="entry name" value="KS3_2"/>
    <property type="match status" value="1"/>
</dbReference>
<evidence type="ECO:0000313" key="13">
    <source>
        <dbReference type="Proteomes" id="UP001375240"/>
    </source>
</evidence>
<dbReference type="InterPro" id="IPR011032">
    <property type="entry name" value="GroES-like_sf"/>
</dbReference>
<dbReference type="InterPro" id="IPR014043">
    <property type="entry name" value="Acyl_transferase_dom"/>
</dbReference>
<dbReference type="GO" id="GO:0006633">
    <property type="term" value="P:fatty acid biosynthetic process"/>
    <property type="evidence" value="ECO:0007669"/>
    <property type="project" value="TreeGrafter"/>
</dbReference>
<dbReference type="CDD" id="cd05195">
    <property type="entry name" value="enoyl_red"/>
    <property type="match status" value="1"/>
</dbReference>
<proteinExistence type="predicted"/>
<evidence type="ECO:0000313" key="12">
    <source>
        <dbReference type="EMBL" id="KAK6334112.1"/>
    </source>
</evidence>
<keyword evidence="3" id="KW-0808">Transferase</keyword>
<dbReference type="PANTHER" id="PTHR43775:SF29">
    <property type="entry name" value="ASPERFURANONE POLYKETIDE SYNTHASE AFOG-RELATED"/>
    <property type="match status" value="1"/>
</dbReference>
<evidence type="ECO:0000256" key="3">
    <source>
        <dbReference type="ARBA" id="ARBA00022679"/>
    </source>
</evidence>
<dbReference type="InterPro" id="IPR036291">
    <property type="entry name" value="NAD(P)-bd_dom_sf"/>
</dbReference>
<dbReference type="Gene3D" id="1.10.1200.10">
    <property type="entry name" value="ACP-like"/>
    <property type="match status" value="1"/>
</dbReference>
<keyword evidence="2" id="KW-0597">Phosphoprotein</keyword>
<organism evidence="12 13">
    <name type="scientific">Orbilia brochopaga</name>
    <dbReference type="NCBI Taxonomy" id="3140254"/>
    <lineage>
        <taxon>Eukaryota</taxon>
        <taxon>Fungi</taxon>
        <taxon>Dikarya</taxon>
        <taxon>Ascomycota</taxon>
        <taxon>Pezizomycotina</taxon>
        <taxon>Orbiliomycetes</taxon>
        <taxon>Orbiliales</taxon>
        <taxon>Orbiliaceae</taxon>
        <taxon>Orbilia</taxon>
    </lineage>
</organism>
<dbReference type="GO" id="GO:0031177">
    <property type="term" value="F:phosphopantetheine binding"/>
    <property type="evidence" value="ECO:0007669"/>
    <property type="project" value="InterPro"/>
</dbReference>
<dbReference type="InterPro" id="IPR042104">
    <property type="entry name" value="PKS_dehydratase_sf"/>
</dbReference>
<evidence type="ECO:0000256" key="5">
    <source>
        <dbReference type="ARBA" id="ARBA00023002"/>
    </source>
</evidence>
<feature type="domain" description="PKS/mFAS DH" evidence="11">
    <location>
        <begin position="886"/>
        <end position="1193"/>
    </location>
</feature>
<dbReference type="CDD" id="cd00833">
    <property type="entry name" value="PKS"/>
    <property type="match status" value="1"/>
</dbReference>
<dbReference type="InterPro" id="IPR036736">
    <property type="entry name" value="ACP-like_sf"/>
</dbReference>
<dbReference type="InterPro" id="IPR014030">
    <property type="entry name" value="Ketoacyl_synth_N"/>
</dbReference>
<dbReference type="PROSITE" id="PS50075">
    <property type="entry name" value="CARRIER"/>
    <property type="match status" value="1"/>
</dbReference>
<dbReference type="SUPFAM" id="SSF52151">
    <property type="entry name" value="FabD/lysophospholipase-like"/>
    <property type="match status" value="1"/>
</dbReference>
<gene>
    <name evidence="12" type="primary">PKS5_1</name>
    <name evidence="12" type="ORF">TWF696_002615</name>
</gene>
<keyword evidence="5" id="KW-0560">Oxidoreductase</keyword>
<feature type="region of interest" description="N-terminal hotdog fold" evidence="8">
    <location>
        <begin position="886"/>
        <end position="1021"/>
    </location>
</feature>
<evidence type="ECO:0000256" key="1">
    <source>
        <dbReference type="ARBA" id="ARBA00022450"/>
    </source>
</evidence>
<dbReference type="SMART" id="SM00823">
    <property type="entry name" value="PKS_PP"/>
    <property type="match status" value="1"/>
</dbReference>
<dbReference type="Gene3D" id="3.40.50.720">
    <property type="entry name" value="NAD(P)-binding Rossmann-like Domain"/>
    <property type="match status" value="2"/>
</dbReference>
<evidence type="ECO:0000256" key="6">
    <source>
        <dbReference type="ARBA" id="ARBA00023268"/>
    </source>
</evidence>
<dbReference type="SMART" id="SM00826">
    <property type="entry name" value="PKS_DH"/>
    <property type="match status" value="1"/>
</dbReference>
<keyword evidence="13" id="KW-1185">Reference proteome</keyword>
<feature type="region of interest" description="C-terminal hotdog fold" evidence="8">
    <location>
        <begin position="1037"/>
        <end position="1193"/>
    </location>
</feature>
<dbReference type="GO" id="GO:0004312">
    <property type="term" value="F:fatty acid synthase activity"/>
    <property type="evidence" value="ECO:0007669"/>
    <property type="project" value="TreeGrafter"/>
</dbReference>
<sequence length="2460" mass="269230">MSHNSFKTMPIAITGMACRFPDEAQDLEKFWEICAAARNTWSEWPKNRMNENAFYHPRVESLGTAMDPQIRMLLETTYEAFESAGLSLEDVAGTSTSVFAGAMFHDYEDMLLQDHENLPRSILMGNGQCDAEMAVVGGANLILFPSSSIALSSIGLTGREGKSYGFDERAAGYGRGEGIAAIVLKSLDAALRDNDPIRAVIRETGMNQDGHTPTITSPSQEAQENLIRAVYARAGLNLADTTYVESHGTGTVVGDTIETGALGRTLGANRPPASPLFVGSVKANFGHTEATSGLAAVIKVVLMLEKGYIPPQALFHTPSPKIDFEGLNLKVPTELMPWPDNRLRRASVNNFGAGGTNAHAIIESLGCSLSNLPGQAKLKSIQQSCRSKADNVAPNLAANKNGHRFLLTISAKEEKSIRAAMEKLARYSETTAADRQVELSDLAYTLTERRSKSTWRAAVSVTSIEELCSELGNKNVHPSKMTLTRPPRLGFVFTGQGAQWFAMGRELVEAYPVYREALEKANKHIRSLGASWDIFEELSKDEKSTHVNQPFLSFPLSVILQLALVQLLRSWGIVPTACTGHSSGEISAAYAANILTFEDAIAIAYVRGEITSNYVKSGLARGGMTAMSISKETAVEYLGSIHSGTAVIACVNSPASVTLSGDISALEKLEEQAEEAGVFHRRLKVPAAYHSPHMQILSGEYHKRIEQYCFSGSAEYPTSSVLFASPVTGKCVKDPNEMRKPEHWISNMVQCVEFDNALRSMIIGDQSSNSKGSQFTVDALVEIGPHGALQGPIRQILSHPAIENSKITIDTCLKRKEDAVGTLQSLAGRLFCQGYPVNFSAINFPIGKSSLQVITDLPPYQWNHSTQYWSAPASAIEALQREHAPHDLLGSRVTGLNTDQYVWRNTLRTADIPWMHDHCLQGQIIFPGAGWAAIVIEAMGQIYPSDQQSSGGYTLTEIELYNALVVPENDKGVEIQLVIRDQSTKILDRFGRKEFHIFSLGKDGNWVGHFKGMVAQTIAPPDSDPVVEGLLELQSQLEPVEISEFYTQIQSSGPTFGPTFQNISELHCGPGVAVATLTVADTLPAMPHPYESPVCIHPTTLDACFQLAWATMSKAALEPLSVCLPTNADSCYLKSNIDLGSGSKLKVVASLQEADQQGFVVSLSAFDLGSPVPTLLMKTETLKIKALASTNATDTIDHTNILQTAWGPDITSLSPVELKEIILDDTQTCKVARSRDDFQTAAVNIVHDVLTKLDQSTHCDSKSADPNLIAWMRKCDKSSFSLYACKDDKEKQTLYQKVFQDGPNGELLNSLLSKLGGLDAVDVAAPEPHSQDNLIHQYHAFTPQYAYALNQLKSYIRIFSHKYPRAKILEIGAGEGAASAAIFEGLSHANPDSLAAQAYEYTDIRADIFLDVRQKFDRFSDQVRYQRLDIEQSPSGQGFAEESYDLIVACNVLHLTNNLRQSIQNVRSLLKPGGKLLLLEVTTPRADLCLINSMLPNWWITDEEQRKNLPLLAIDEWESMLTEGGFGELDLLVRDTEDPHQSTYSLMVTSPLDARQSSTASYPNGIVLLELPGSPPAIQLLIDQLVPSIETLTSKPVLISRFGNISLKGSTCIIFAGANSRFLSRMNKKRFEEFKKLIAEAENVMWVSQVSAADNPEAAMHIGMLRTLRIEQPDKKFISLTLDSAGRDREANAIRSICDVFRQCMSSTNESSDYEFSSQSGKLLVPRLTGDITSNRELGRLNGVQFAETKTFTFDGPYTRLEAANPGLLDSLVFKEDDTYWNTLSWTEDMVEITPYAFGLNFRDVLVAMGMLNENWMAYECAGYISKVGAKASHRLQVGDRVCAVMHAGHWANKVRVPWTSVVKIPTCMSFEKAASVPIIYVTSFHALVHLAQLTSEECILIHSGAGGVGQAAITIAQHLGAKVLTTVSSEEKKDFLVNTYKIPRDRIFSSRDASFFEGVMDATAGKGVDVVLNSLAGPLLQASWDSLAPFGRFIELGKRDAQLGKTLSMRNFTNVASYISMDTVQLAIQKGSTLQRSFQEVMKMFEKGLIEHKIPILPYGLGSVSKAFRKMQSGTHIGKIVVNAKEGEQIQAVLQHAPIQFNETGAYLIVGGLSGIGLEIARWMARHGAKNLFLVSRSAEDDSNHSIIKEFVEMGTRASLRSADVADKASLEAIVRECGAEAPIRGVIQAAVVLQDSMFENMTCEQWEKAIRPKVDGSKNLDKIFRHPELDFFIMLSSATAVLGNPGQINYTAAGTYQDALACHRVDNGLPGVSINIGVVSSVGVAARATTDIEGRLNRIGYRTQDVPELLNLLEIAIRNPYKGQMVTGIQSWTNPGDINWRHEPRFAALWQSGEAGGDETQTNTQKSLKSRLAECSKESVHEVVTEALVLWIANIFGMSPSEINPELPLTAYGVDSSVAGELRNWLVKNVCQGISIFDVVQSKSARDLASKIGEKLSK</sequence>
<dbReference type="InterPro" id="IPR020843">
    <property type="entry name" value="ER"/>
</dbReference>
<dbReference type="SUPFAM" id="SSF51735">
    <property type="entry name" value="NAD(P)-binding Rossmann-fold domains"/>
    <property type="match status" value="2"/>
</dbReference>
<protein>
    <submittedName>
        <fullName evidence="12">Polyketide synthase</fullName>
    </submittedName>
</protein>
<dbReference type="InterPro" id="IPR016035">
    <property type="entry name" value="Acyl_Trfase/lysoPLipase"/>
</dbReference>
<dbReference type="Pfam" id="PF14765">
    <property type="entry name" value="PS-DH"/>
    <property type="match status" value="1"/>
</dbReference>
<dbReference type="SMART" id="SM00822">
    <property type="entry name" value="PKS_KR"/>
    <property type="match status" value="1"/>
</dbReference>
<dbReference type="InterPro" id="IPR014031">
    <property type="entry name" value="Ketoacyl_synth_C"/>
</dbReference>
<dbReference type="SUPFAM" id="SSF53901">
    <property type="entry name" value="Thiolase-like"/>
    <property type="match status" value="2"/>
</dbReference>
<comment type="caution">
    <text evidence="12">The sequence shown here is derived from an EMBL/GenBank/DDBJ whole genome shotgun (WGS) entry which is preliminary data.</text>
</comment>
<evidence type="ECO:0000256" key="7">
    <source>
        <dbReference type="ARBA" id="ARBA00023315"/>
    </source>
</evidence>
<dbReference type="PROSITE" id="PS52019">
    <property type="entry name" value="PKS_MFAS_DH"/>
    <property type="match status" value="1"/>
</dbReference>
<accession>A0AAV9U658</accession>
<dbReference type="SUPFAM" id="SSF53335">
    <property type="entry name" value="S-adenosyl-L-methionine-dependent methyltransferases"/>
    <property type="match status" value="1"/>
</dbReference>
<dbReference type="Gene3D" id="3.40.366.10">
    <property type="entry name" value="Malonyl-Coenzyme A Acyl Carrier Protein, domain 2"/>
    <property type="match status" value="1"/>
</dbReference>
<dbReference type="Pfam" id="PF02801">
    <property type="entry name" value="Ketoacyl-synt_C"/>
    <property type="match status" value="1"/>
</dbReference>
<dbReference type="FunFam" id="3.40.50.720:FF:000209">
    <property type="entry name" value="Polyketide synthase Pks12"/>
    <property type="match status" value="1"/>
</dbReference>
<dbReference type="InterPro" id="IPR032821">
    <property type="entry name" value="PKS_assoc"/>
</dbReference>
<dbReference type="InterPro" id="IPR020806">
    <property type="entry name" value="PKS_PP-bd"/>
</dbReference>
<evidence type="ECO:0000259" key="10">
    <source>
        <dbReference type="PROSITE" id="PS52004"/>
    </source>
</evidence>
<dbReference type="InterPro" id="IPR050091">
    <property type="entry name" value="PKS_NRPS_Biosynth_Enz"/>
</dbReference>
<dbReference type="SUPFAM" id="SSF50129">
    <property type="entry name" value="GroES-like"/>
    <property type="match status" value="1"/>
</dbReference>
<dbReference type="InterPro" id="IPR013217">
    <property type="entry name" value="Methyltransf_12"/>
</dbReference>
<dbReference type="InterPro" id="IPR029063">
    <property type="entry name" value="SAM-dependent_MTases_sf"/>
</dbReference>
<dbReference type="Pfam" id="PF00698">
    <property type="entry name" value="Acyl_transf_1"/>
    <property type="match status" value="1"/>
</dbReference>
<reference evidence="12 13" key="1">
    <citation type="submission" date="2019-10" db="EMBL/GenBank/DDBJ databases">
        <authorList>
            <person name="Palmer J.M."/>
        </authorList>
    </citation>
    <scope>NUCLEOTIDE SEQUENCE [LARGE SCALE GENOMIC DNA]</scope>
    <source>
        <strain evidence="12 13">TWF696</strain>
    </source>
</reference>
<evidence type="ECO:0000259" key="11">
    <source>
        <dbReference type="PROSITE" id="PS52019"/>
    </source>
</evidence>
<dbReference type="GO" id="GO:0016491">
    <property type="term" value="F:oxidoreductase activity"/>
    <property type="evidence" value="ECO:0007669"/>
    <property type="project" value="UniProtKB-KW"/>
</dbReference>
<dbReference type="InterPro" id="IPR049551">
    <property type="entry name" value="PKS_DH_C"/>
</dbReference>
<dbReference type="PROSITE" id="PS51257">
    <property type="entry name" value="PROKAR_LIPOPROTEIN"/>
    <property type="match status" value="1"/>
</dbReference>
<dbReference type="Pfam" id="PF08659">
    <property type="entry name" value="KR"/>
    <property type="match status" value="1"/>
</dbReference>
<dbReference type="SMART" id="SM00829">
    <property type="entry name" value="PKS_ER"/>
    <property type="match status" value="1"/>
</dbReference>
<dbReference type="InterPro" id="IPR049900">
    <property type="entry name" value="PKS_mFAS_DH"/>
</dbReference>
<feature type="domain" description="Ketosynthase family 3 (KS3)" evidence="10">
    <location>
        <begin position="8"/>
        <end position="364"/>
    </location>
</feature>
<keyword evidence="1" id="KW-0596">Phosphopantetheine</keyword>
<dbReference type="GO" id="GO:1901336">
    <property type="term" value="P:lactone biosynthetic process"/>
    <property type="evidence" value="ECO:0007669"/>
    <property type="project" value="UniProtKB-ARBA"/>
</dbReference>
<dbReference type="Gene3D" id="3.40.47.10">
    <property type="match status" value="2"/>
</dbReference>
<dbReference type="Gene3D" id="3.90.180.10">
    <property type="entry name" value="Medium-chain alcohol dehydrogenases, catalytic domain"/>
    <property type="match status" value="1"/>
</dbReference>
<evidence type="ECO:0000256" key="4">
    <source>
        <dbReference type="ARBA" id="ARBA00022857"/>
    </source>
</evidence>
<evidence type="ECO:0000256" key="2">
    <source>
        <dbReference type="ARBA" id="ARBA00022553"/>
    </source>
</evidence>
<dbReference type="Pfam" id="PF13602">
    <property type="entry name" value="ADH_zinc_N_2"/>
    <property type="match status" value="1"/>
</dbReference>
<dbReference type="SUPFAM" id="SSF47336">
    <property type="entry name" value="ACP-like"/>
    <property type="match status" value="1"/>
</dbReference>
<dbReference type="PANTHER" id="PTHR43775">
    <property type="entry name" value="FATTY ACID SYNTHASE"/>
    <property type="match status" value="1"/>
</dbReference>
<keyword evidence="6" id="KW-0511">Multifunctional enzyme</keyword>
<evidence type="ECO:0000259" key="9">
    <source>
        <dbReference type="PROSITE" id="PS50075"/>
    </source>
</evidence>
<dbReference type="InterPro" id="IPR049552">
    <property type="entry name" value="PKS_DH_N"/>
</dbReference>
<dbReference type="Proteomes" id="UP001375240">
    <property type="component" value="Unassembled WGS sequence"/>
</dbReference>
<dbReference type="Pfam" id="PF08242">
    <property type="entry name" value="Methyltransf_12"/>
    <property type="match status" value="1"/>
</dbReference>
<feature type="active site" description="Proton donor; for dehydratase activity" evidence="8">
    <location>
        <position position="1102"/>
    </location>
</feature>
<dbReference type="Gene3D" id="3.10.129.110">
    <property type="entry name" value="Polyketide synthase dehydratase"/>
    <property type="match status" value="1"/>
</dbReference>
<dbReference type="InterPro" id="IPR016036">
    <property type="entry name" value="Malonyl_transacylase_ACP-bd"/>
</dbReference>
<dbReference type="InterPro" id="IPR020807">
    <property type="entry name" value="PKS_DH"/>
</dbReference>
<keyword evidence="7" id="KW-0012">Acyltransferase</keyword>
<dbReference type="InterPro" id="IPR020841">
    <property type="entry name" value="PKS_Beta-ketoAc_synthase_dom"/>
</dbReference>
<dbReference type="Gene3D" id="3.30.70.3290">
    <property type="match status" value="1"/>
</dbReference>
<feature type="domain" description="Carrier" evidence="9">
    <location>
        <begin position="2381"/>
        <end position="2458"/>
    </location>
</feature>
<keyword evidence="4" id="KW-0521">NADP</keyword>
<dbReference type="EMBL" id="JAVHNQ010000013">
    <property type="protein sequence ID" value="KAK6334112.1"/>
    <property type="molecule type" value="Genomic_DNA"/>
</dbReference>
<dbReference type="InterPro" id="IPR057326">
    <property type="entry name" value="KR_dom"/>
</dbReference>
<dbReference type="InterPro" id="IPR016039">
    <property type="entry name" value="Thiolase-like"/>
</dbReference>
<dbReference type="Pfam" id="PF23297">
    <property type="entry name" value="ACP_SdgA_C"/>
    <property type="match status" value="1"/>
</dbReference>
<dbReference type="Gene3D" id="3.40.50.150">
    <property type="entry name" value="Vaccinia Virus protein VP39"/>
    <property type="match status" value="1"/>
</dbReference>
<name>A0AAV9U658_9PEZI</name>
<dbReference type="InterPro" id="IPR013968">
    <property type="entry name" value="PKS_KR"/>
</dbReference>
<dbReference type="InterPro" id="IPR009081">
    <property type="entry name" value="PP-bd_ACP"/>
</dbReference>
<dbReference type="Pfam" id="PF21089">
    <property type="entry name" value="PKS_DH_N"/>
    <property type="match status" value="1"/>
</dbReference>
<dbReference type="Pfam" id="PF00109">
    <property type="entry name" value="ketoacyl-synt"/>
    <property type="match status" value="2"/>
</dbReference>
<dbReference type="InterPro" id="IPR001227">
    <property type="entry name" value="Ac_transferase_dom_sf"/>
</dbReference>
<dbReference type="GO" id="GO:0044550">
    <property type="term" value="P:secondary metabolite biosynthetic process"/>
    <property type="evidence" value="ECO:0007669"/>
    <property type="project" value="TreeGrafter"/>
</dbReference>
<dbReference type="SMART" id="SM00825">
    <property type="entry name" value="PKS_KS"/>
    <property type="match status" value="1"/>
</dbReference>
<dbReference type="SUPFAM" id="SSF55048">
    <property type="entry name" value="Probable ACP-binding domain of malonyl-CoA ACP transacylase"/>
    <property type="match status" value="1"/>
</dbReference>
<evidence type="ECO:0000256" key="8">
    <source>
        <dbReference type="PROSITE-ProRule" id="PRU01363"/>
    </source>
</evidence>
<dbReference type="Pfam" id="PF23114">
    <property type="entry name" value="NAD-bd_HRPKS_sdrA"/>
    <property type="match status" value="1"/>
</dbReference>
<feature type="active site" description="Proton acceptor; for dehydratase activity" evidence="8">
    <location>
        <position position="918"/>
    </location>
</feature>
<dbReference type="Pfam" id="PF16197">
    <property type="entry name" value="KAsynt_C_assoc"/>
    <property type="match status" value="1"/>
</dbReference>
<dbReference type="SMART" id="SM00827">
    <property type="entry name" value="PKS_AT"/>
    <property type="match status" value="1"/>
</dbReference>
<dbReference type="InterPro" id="IPR056501">
    <property type="entry name" value="NAD-bd_HRPKS_sdrA"/>
</dbReference>